<keyword evidence="11" id="KW-1185">Reference proteome</keyword>
<dbReference type="GO" id="GO:0006631">
    <property type="term" value="P:fatty acid metabolic process"/>
    <property type="evidence" value="ECO:0007669"/>
    <property type="project" value="UniProtKB-KW"/>
</dbReference>
<evidence type="ECO:0000256" key="3">
    <source>
        <dbReference type="ARBA" id="ARBA00005254"/>
    </source>
</evidence>
<evidence type="ECO:0000256" key="1">
    <source>
        <dbReference type="ARBA" id="ARBA00004275"/>
    </source>
</evidence>
<protein>
    <submittedName>
        <fullName evidence="10">Crotonase/enoyl-CoA hydratase family protein</fullName>
    </submittedName>
</protein>
<dbReference type="Gene3D" id="3.90.226.10">
    <property type="entry name" value="2-enoyl-CoA Hydratase, Chain A, domain 1"/>
    <property type="match status" value="1"/>
</dbReference>
<dbReference type="PANTHER" id="PTHR43149">
    <property type="entry name" value="ENOYL-COA HYDRATASE"/>
    <property type="match status" value="1"/>
</dbReference>
<dbReference type="InterPro" id="IPR018376">
    <property type="entry name" value="Enoyl-CoA_hyd/isom_CS"/>
</dbReference>
<dbReference type="SUPFAM" id="SSF52096">
    <property type="entry name" value="ClpP/crotonase"/>
    <property type="match status" value="1"/>
</dbReference>
<comment type="subcellular location">
    <subcellularLocation>
        <location evidence="1">Peroxisome</location>
    </subcellularLocation>
</comment>
<evidence type="ECO:0000256" key="8">
    <source>
        <dbReference type="ARBA" id="ARBA00023235"/>
    </source>
</evidence>
<evidence type="ECO:0000313" key="11">
    <source>
        <dbReference type="Proteomes" id="UP000663444"/>
    </source>
</evidence>
<evidence type="ECO:0000256" key="7">
    <source>
        <dbReference type="ARBA" id="ARBA00023140"/>
    </source>
</evidence>
<organism evidence="10 11">
    <name type="scientific">Azospira restricta</name>
    <dbReference type="NCBI Taxonomy" id="404405"/>
    <lineage>
        <taxon>Bacteria</taxon>
        <taxon>Pseudomonadati</taxon>
        <taxon>Pseudomonadota</taxon>
        <taxon>Betaproteobacteria</taxon>
        <taxon>Rhodocyclales</taxon>
        <taxon>Rhodocyclaceae</taxon>
        <taxon>Azospira</taxon>
    </lineage>
</organism>
<dbReference type="InterPro" id="IPR001753">
    <property type="entry name" value="Enoyl-CoA_hydra/iso"/>
</dbReference>
<name>A0A974SNA2_9RHOO</name>
<dbReference type="FunFam" id="1.10.12.10:FF:000004">
    <property type="entry name" value="Delta3,5-delta2,4-dienoyl-CoA isomerase"/>
    <property type="match status" value="1"/>
</dbReference>
<keyword evidence="7" id="KW-0576">Peroxisome</keyword>
<proteinExistence type="inferred from homology"/>
<sequence>MTTALPALATIALAVEDSVAEIRLNRPERSNALNETMWQELRSALRWADETPAVRAVVLAGAGRNFCAGIDLAMLGGVAQAVAQADPARSREQLRRLILDLQDCLTTIERCRKPVLAAIHGACVGGALDLVTCCDMRYAAADAVFSVREVDVGMVADVGTLQRLPRLIADGVARELAYTGRNVDADEALRIGLVNRVFATPEELAAGVMQIAQAIAAKSPLAIRGSKEMLNYGRDHSVADGLNYVATWNAAMLMSADLNEAMTAAQQKRPPRFAD</sequence>
<accession>A0A974SNA2</accession>
<dbReference type="PANTHER" id="PTHR43149:SF1">
    <property type="entry name" value="DELTA(3,5)-DELTA(2,4)-DIENOYL-COA ISOMERASE, MITOCHONDRIAL"/>
    <property type="match status" value="1"/>
</dbReference>
<evidence type="ECO:0000256" key="9">
    <source>
        <dbReference type="RuleBase" id="RU003707"/>
    </source>
</evidence>
<dbReference type="Pfam" id="PF00378">
    <property type="entry name" value="ECH_1"/>
    <property type="match status" value="1"/>
</dbReference>
<dbReference type="AlphaFoldDB" id="A0A974SNA2"/>
<dbReference type="FunFam" id="3.90.226.10:FF:000024">
    <property type="entry name" value="Delta3,5-delta2,4-dienoyl-CoA isomerase"/>
    <property type="match status" value="1"/>
</dbReference>
<reference evidence="10" key="1">
    <citation type="submission" date="2020-11" db="EMBL/GenBank/DDBJ databases">
        <title>Azospira restricta DSM 18626 genome sequence.</title>
        <authorList>
            <person name="Moe W.M."/>
        </authorList>
    </citation>
    <scope>NUCLEOTIDE SEQUENCE</scope>
    <source>
        <strain evidence="10">DSM 18626</strain>
    </source>
</reference>
<keyword evidence="6" id="KW-0443">Lipid metabolism</keyword>
<keyword evidence="8" id="KW-0413">Isomerase</keyword>
<comment type="similarity">
    <text evidence="3 9">Belongs to the enoyl-CoA hydratase/isomerase family.</text>
</comment>
<keyword evidence="5" id="KW-0007">Acetylation</keyword>
<dbReference type="GO" id="GO:0005737">
    <property type="term" value="C:cytoplasm"/>
    <property type="evidence" value="ECO:0007669"/>
    <property type="project" value="UniProtKB-ARBA"/>
</dbReference>
<evidence type="ECO:0000256" key="6">
    <source>
        <dbReference type="ARBA" id="ARBA00023098"/>
    </source>
</evidence>
<comment type="pathway">
    <text evidence="2">Lipid metabolism; fatty acid beta-oxidation.</text>
</comment>
<keyword evidence="4" id="KW-0276">Fatty acid metabolism</keyword>
<dbReference type="GO" id="GO:0016853">
    <property type="term" value="F:isomerase activity"/>
    <property type="evidence" value="ECO:0007669"/>
    <property type="project" value="UniProtKB-KW"/>
</dbReference>
<dbReference type="PROSITE" id="PS00166">
    <property type="entry name" value="ENOYL_COA_HYDRATASE"/>
    <property type="match status" value="1"/>
</dbReference>
<dbReference type="InterPro" id="IPR014748">
    <property type="entry name" value="Enoyl-CoA_hydra_C"/>
</dbReference>
<dbReference type="RefSeq" id="WP_203386628.1">
    <property type="nucleotide sequence ID" value="NZ_CP064781.1"/>
</dbReference>
<gene>
    <name evidence="10" type="ORF">IWH25_15300</name>
</gene>
<dbReference type="KEGG" id="ares:IWH25_15300"/>
<dbReference type="CDD" id="cd06558">
    <property type="entry name" value="crotonase-like"/>
    <property type="match status" value="1"/>
</dbReference>
<evidence type="ECO:0000313" key="10">
    <source>
        <dbReference type="EMBL" id="QRJ63099.1"/>
    </source>
</evidence>
<evidence type="ECO:0000256" key="4">
    <source>
        <dbReference type="ARBA" id="ARBA00022832"/>
    </source>
</evidence>
<dbReference type="NCBIfam" id="NF004794">
    <property type="entry name" value="PRK06142.1"/>
    <property type="match status" value="1"/>
</dbReference>
<dbReference type="Proteomes" id="UP000663444">
    <property type="component" value="Chromosome"/>
</dbReference>
<dbReference type="EMBL" id="CP064781">
    <property type="protein sequence ID" value="QRJ63099.1"/>
    <property type="molecule type" value="Genomic_DNA"/>
</dbReference>
<evidence type="ECO:0000256" key="5">
    <source>
        <dbReference type="ARBA" id="ARBA00022990"/>
    </source>
</evidence>
<dbReference type="InterPro" id="IPR029045">
    <property type="entry name" value="ClpP/crotonase-like_dom_sf"/>
</dbReference>
<dbReference type="InterPro" id="IPR045002">
    <property type="entry name" value="Ech1-like"/>
</dbReference>
<dbReference type="Gene3D" id="1.10.12.10">
    <property type="entry name" value="Lyase 2-enoyl-coa Hydratase, Chain A, domain 2"/>
    <property type="match status" value="1"/>
</dbReference>
<evidence type="ECO:0000256" key="2">
    <source>
        <dbReference type="ARBA" id="ARBA00005005"/>
    </source>
</evidence>